<dbReference type="Proteomes" id="UP000601435">
    <property type="component" value="Unassembled WGS sequence"/>
</dbReference>
<reference evidence="2" key="1">
    <citation type="submission" date="2021-02" db="EMBL/GenBank/DDBJ databases">
        <authorList>
            <person name="Dougan E. K."/>
            <person name="Rhodes N."/>
            <person name="Thang M."/>
            <person name="Chan C."/>
        </authorList>
    </citation>
    <scope>NUCLEOTIDE SEQUENCE</scope>
</reference>
<evidence type="ECO:0000256" key="1">
    <source>
        <dbReference type="SAM" id="SignalP"/>
    </source>
</evidence>
<organism evidence="2 3">
    <name type="scientific">Symbiodinium necroappetens</name>
    <dbReference type="NCBI Taxonomy" id="1628268"/>
    <lineage>
        <taxon>Eukaryota</taxon>
        <taxon>Sar</taxon>
        <taxon>Alveolata</taxon>
        <taxon>Dinophyceae</taxon>
        <taxon>Suessiales</taxon>
        <taxon>Symbiodiniaceae</taxon>
        <taxon>Symbiodinium</taxon>
    </lineage>
</organism>
<dbReference type="EMBL" id="CAJNJA010019030">
    <property type="protein sequence ID" value="CAE7436980.1"/>
    <property type="molecule type" value="Genomic_DNA"/>
</dbReference>
<dbReference type="InterPro" id="IPR029044">
    <property type="entry name" value="Nucleotide-diphossugar_trans"/>
</dbReference>
<dbReference type="GO" id="GO:0016757">
    <property type="term" value="F:glycosyltransferase activity"/>
    <property type="evidence" value="ECO:0007669"/>
    <property type="project" value="InterPro"/>
</dbReference>
<dbReference type="Gene3D" id="3.90.550.10">
    <property type="entry name" value="Spore Coat Polysaccharide Biosynthesis Protein SpsA, Chain A"/>
    <property type="match status" value="1"/>
</dbReference>
<feature type="signal peptide" evidence="1">
    <location>
        <begin position="1"/>
        <end position="21"/>
    </location>
</feature>
<accession>A0A812REA1</accession>
<dbReference type="SUPFAM" id="SSF53448">
    <property type="entry name" value="Nucleotide-diphospho-sugar transferases"/>
    <property type="match status" value="1"/>
</dbReference>
<evidence type="ECO:0000313" key="2">
    <source>
        <dbReference type="EMBL" id="CAE7436980.1"/>
    </source>
</evidence>
<keyword evidence="1" id="KW-0732">Signal</keyword>
<proteinExistence type="predicted"/>
<dbReference type="AlphaFoldDB" id="A0A812REA1"/>
<comment type="caution">
    <text evidence="2">The sequence shown here is derived from an EMBL/GenBank/DDBJ whole genome shotgun (WGS) entry which is preliminary data.</text>
</comment>
<gene>
    <name evidence="2" type="primary">GYG1</name>
    <name evidence="2" type="ORF">SNEC2469_LOCUS12010</name>
</gene>
<evidence type="ECO:0000313" key="3">
    <source>
        <dbReference type="Proteomes" id="UP000601435"/>
    </source>
</evidence>
<dbReference type="InterPro" id="IPR002495">
    <property type="entry name" value="Glyco_trans_8"/>
</dbReference>
<dbReference type="OrthoDB" id="2014201at2759"/>
<dbReference type="Pfam" id="PF01501">
    <property type="entry name" value="Glyco_transf_8"/>
    <property type="match status" value="1"/>
</dbReference>
<protein>
    <submittedName>
        <fullName evidence="2">GYG1 protein</fullName>
    </submittedName>
</protein>
<dbReference type="PANTHER" id="PTHR11183">
    <property type="entry name" value="GLYCOGENIN SUBFAMILY MEMBER"/>
    <property type="match status" value="1"/>
</dbReference>
<name>A0A812REA1_9DINO</name>
<keyword evidence="3" id="KW-1185">Reference proteome</keyword>
<feature type="chain" id="PRO_5032594746" evidence="1">
    <location>
        <begin position="22"/>
        <end position="348"/>
    </location>
</feature>
<dbReference type="InterPro" id="IPR050587">
    <property type="entry name" value="GNT1/Glycosyltrans_8"/>
</dbReference>
<sequence length="348" mass="38930">MAHTRKGTLVAVLACISGVASERAAVISLATNDYYAKGALVALHSAKLHAGGLAIDRLLMVPERSQLSDTWRRRFVALGIKVVNVPAVVPSNALLTAMASERAELEKQGLLDILQPLSYGGAFAKVHAWDEQLGYEKVILLDGDVLIKGDLLGLLQQQPISASKDLADAFNYGVVVLKPDATIHRDLVRLLVEATEEDLHRYNTRTAKAAGLCDQTLVAGRLAELYKINFFEDMRKSSRQNPQKWLMSTEYNLVVSYRAKERCDLPGERKRVHKARIIHFANNWLNFETLAKDRDSPGRIDSRHSTTGTMCTTTLCQTGAQILRQHTRRWTLNQTMGLRHRMKFRPFS</sequence>